<accession>T1FBU9</accession>
<dbReference type="EMBL" id="KB097269">
    <property type="protein sequence ID" value="ESN97891.1"/>
    <property type="molecule type" value="Genomic_DNA"/>
</dbReference>
<dbReference type="Proteomes" id="UP000015101">
    <property type="component" value="Unassembled WGS sequence"/>
</dbReference>
<dbReference type="RefSeq" id="XP_009023966.1">
    <property type="nucleotide sequence ID" value="XM_009025718.1"/>
</dbReference>
<reference evidence="3" key="3">
    <citation type="submission" date="2015-06" db="UniProtKB">
        <authorList>
            <consortium name="EnsemblMetazoa"/>
        </authorList>
    </citation>
    <scope>IDENTIFICATION</scope>
</reference>
<dbReference type="KEGG" id="hro:HELRODRAFT_177541"/>
<proteinExistence type="predicted"/>
<evidence type="ECO:0000256" key="1">
    <source>
        <dbReference type="SAM" id="MobiDB-lite"/>
    </source>
</evidence>
<protein>
    <submittedName>
        <fullName evidence="2 3">Uncharacterized protein</fullName>
    </submittedName>
</protein>
<evidence type="ECO:0000313" key="2">
    <source>
        <dbReference type="EMBL" id="ESN97891.1"/>
    </source>
</evidence>
<organism evidence="3 4">
    <name type="scientific">Helobdella robusta</name>
    <name type="common">Californian leech</name>
    <dbReference type="NCBI Taxonomy" id="6412"/>
    <lineage>
        <taxon>Eukaryota</taxon>
        <taxon>Metazoa</taxon>
        <taxon>Spiralia</taxon>
        <taxon>Lophotrochozoa</taxon>
        <taxon>Annelida</taxon>
        <taxon>Clitellata</taxon>
        <taxon>Hirudinea</taxon>
        <taxon>Rhynchobdellida</taxon>
        <taxon>Glossiphoniidae</taxon>
        <taxon>Helobdella</taxon>
    </lineage>
</organism>
<keyword evidence="4" id="KW-1185">Reference proteome</keyword>
<gene>
    <name evidence="3" type="primary">20206298</name>
    <name evidence="2" type="ORF">HELRODRAFT_177541</name>
</gene>
<dbReference type="HOGENOM" id="CLU_696925_0_0_1"/>
<dbReference type="GeneID" id="20206298"/>
<dbReference type="EnsemblMetazoa" id="HelroT177541">
    <property type="protein sequence ID" value="HelroP177541"/>
    <property type="gene ID" value="HelroG177541"/>
</dbReference>
<evidence type="ECO:0000313" key="3">
    <source>
        <dbReference type="EnsemblMetazoa" id="HelroP177541"/>
    </source>
</evidence>
<feature type="region of interest" description="Disordered" evidence="1">
    <location>
        <begin position="95"/>
        <end position="136"/>
    </location>
</feature>
<evidence type="ECO:0000313" key="4">
    <source>
        <dbReference type="Proteomes" id="UP000015101"/>
    </source>
</evidence>
<reference evidence="4" key="1">
    <citation type="submission" date="2012-12" db="EMBL/GenBank/DDBJ databases">
        <authorList>
            <person name="Hellsten U."/>
            <person name="Grimwood J."/>
            <person name="Chapman J.A."/>
            <person name="Shapiro H."/>
            <person name="Aerts A."/>
            <person name="Otillar R.P."/>
            <person name="Terry A.Y."/>
            <person name="Boore J.L."/>
            <person name="Simakov O."/>
            <person name="Marletaz F."/>
            <person name="Cho S.-J."/>
            <person name="Edsinger-Gonzales E."/>
            <person name="Havlak P."/>
            <person name="Kuo D.-H."/>
            <person name="Larsson T."/>
            <person name="Lv J."/>
            <person name="Arendt D."/>
            <person name="Savage R."/>
            <person name="Osoegawa K."/>
            <person name="de Jong P."/>
            <person name="Lindberg D.R."/>
            <person name="Seaver E.C."/>
            <person name="Weisblat D.A."/>
            <person name="Putnam N.H."/>
            <person name="Grigoriev I.V."/>
            <person name="Rokhsar D.S."/>
        </authorList>
    </citation>
    <scope>NUCLEOTIDE SEQUENCE</scope>
</reference>
<dbReference type="EMBL" id="AMQM01006094">
    <property type="status" value="NOT_ANNOTATED_CDS"/>
    <property type="molecule type" value="Genomic_DNA"/>
</dbReference>
<dbReference type="OrthoDB" id="1683831at2759"/>
<dbReference type="PANTHER" id="PTHR10725:SF74">
    <property type="entry name" value="ERAP1-LIKE C-TERMINAL DOMAIN-CONTAINING PROTEIN"/>
    <property type="match status" value="1"/>
</dbReference>
<reference evidence="2 4" key="2">
    <citation type="journal article" date="2013" name="Nature">
        <title>Insights into bilaterian evolution from three spiralian genomes.</title>
        <authorList>
            <person name="Simakov O."/>
            <person name="Marletaz F."/>
            <person name="Cho S.J."/>
            <person name="Edsinger-Gonzales E."/>
            <person name="Havlak P."/>
            <person name="Hellsten U."/>
            <person name="Kuo D.H."/>
            <person name="Larsson T."/>
            <person name="Lv J."/>
            <person name="Arendt D."/>
            <person name="Savage R."/>
            <person name="Osoegawa K."/>
            <person name="de Jong P."/>
            <person name="Grimwood J."/>
            <person name="Chapman J.A."/>
            <person name="Shapiro H."/>
            <person name="Aerts A."/>
            <person name="Otillar R.P."/>
            <person name="Terry A.Y."/>
            <person name="Boore J.L."/>
            <person name="Grigoriev I.V."/>
            <person name="Lindberg D.R."/>
            <person name="Seaver E.C."/>
            <person name="Weisblat D.A."/>
            <person name="Putnam N.H."/>
            <person name="Rokhsar D.S."/>
        </authorList>
    </citation>
    <scope>NUCLEOTIDE SEQUENCE</scope>
</reference>
<dbReference type="InParanoid" id="T1FBU9"/>
<dbReference type="CTD" id="20206298"/>
<sequence length="396" mass="45512">MEAQLEWVRLLFEDYNNAEMHELLAYVNFGKAMNSFDHERVQNNLKQLVQQDGDTKSQPKFQHQHLPNPEFAQSPHFPNNDMQKKQRMKNLVMKMKTSDEPSTPPSIIPSSSSLAPEKHPPNFPSLEAHPTAHSLQQTPSPFTTNLLIVLFPYKQGVGCLKLKEMQQILWELVLGVGALHQVPYMTKKFASAPVTHHPPAYKGTRIHEIMTHVTNVMHSAWCNTLPVCQDSNNTFDHLELRMHFFVESFLACQDLYIFNNRWVLRSALNFFSNGEVVREVGRESQKKRPEKANVDSAKECLTRVKKWTLSAPQHNLHAIHNNIINIDFDHNNEINGDVPTPPDNRQQLSAKLQDLDRLSTYNVYLLEIITMLATILESMAKNDMILYVEADVKKKC</sequence>
<name>T1FBU9_HELRO</name>
<dbReference type="AlphaFoldDB" id="T1FBU9"/>
<dbReference type="PANTHER" id="PTHR10725">
    <property type="entry name" value="THAP DOMAIN-CONTAINING PROTEIN 9"/>
    <property type="match status" value="1"/>
</dbReference>